<evidence type="ECO:0000256" key="1">
    <source>
        <dbReference type="ARBA" id="ARBA00023125"/>
    </source>
</evidence>
<proteinExistence type="predicted"/>
<protein>
    <submittedName>
        <fullName evidence="3">MerR family transcriptional regulator</fullName>
    </submittedName>
</protein>
<dbReference type="PANTHER" id="PTHR30204:SF93">
    <property type="entry name" value="HTH MERR-TYPE DOMAIN-CONTAINING PROTEIN"/>
    <property type="match status" value="1"/>
</dbReference>
<dbReference type="PANTHER" id="PTHR30204">
    <property type="entry name" value="REDOX-CYCLING DRUG-SENSING TRANSCRIPTIONAL ACTIVATOR SOXR"/>
    <property type="match status" value="1"/>
</dbReference>
<dbReference type="PRINTS" id="PR00040">
    <property type="entry name" value="HTHMERR"/>
</dbReference>
<gene>
    <name evidence="3" type="ORF">ACIB24_04330</name>
</gene>
<sequence length="193" mass="20874">MGAEDSYSIDELARAAGMTTRNVRAYRTKGLLPPPVRSGRASQYRTAHLDRLRDIRELRDAGLPLKMIVEAARRGEDLGPGGPLRLLAAGFGDQDGWPDDDAGPGPTVLDDPRAYEILQRLRELGLAPSVGLVASLRIAQRSADLGRELDTLVAQDAGGVDPSSERGVQVRESLVQLSVLITDEVVRQMLLPD</sequence>
<organism evidence="3 4">
    <name type="scientific">Spongisporangium articulatum</name>
    <dbReference type="NCBI Taxonomy" id="3362603"/>
    <lineage>
        <taxon>Bacteria</taxon>
        <taxon>Bacillati</taxon>
        <taxon>Actinomycetota</taxon>
        <taxon>Actinomycetes</taxon>
        <taxon>Kineosporiales</taxon>
        <taxon>Kineosporiaceae</taxon>
        <taxon>Spongisporangium</taxon>
    </lineage>
</organism>
<keyword evidence="4" id="KW-1185">Reference proteome</keyword>
<comment type="caution">
    <text evidence="3">The sequence shown here is derived from an EMBL/GenBank/DDBJ whole genome shotgun (WGS) entry which is preliminary data.</text>
</comment>
<keyword evidence="1" id="KW-0238">DNA-binding</keyword>
<dbReference type="InterPro" id="IPR000551">
    <property type="entry name" value="MerR-type_HTH_dom"/>
</dbReference>
<dbReference type="Pfam" id="PF13411">
    <property type="entry name" value="MerR_1"/>
    <property type="match status" value="1"/>
</dbReference>
<name>A0ABW8AIT6_9ACTN</name>
<evidence type="ECO:0000259" key="2">
    <source>
        <dbReference type="PROSITE" id="PS50937"/>
    </source>
</evidence>
<reference evidence="3 4" key="1">
    <citation type="submission" date="2024-10" db="EMBL/GenBank/DDBJ databases">
        <title>The Natural Products Discovery Center: Release of the First 8490 Sequenced Strains for Exploring Actinobacteria Biosynthetic Diversity.</title>
        <authorList>
            <person name="Kalkreuter E."/>
            <person name="Kautsar S.A."/>
            <person name="Yang D."/>
            <person name="Bader C.D."/>
            <person name="Teijaro C.N."/>
            <person name="Fluegel L."/>
            <person name="Davis C.M."/>
            <person name="Simpson J.R."/>
            <person name="Lauterbach L."/>
            <person name="Steele A.D."/>
            <person name="Gui C."/>
            <person name="Meng S."/>
            <person name="Li G."/>
            <person name="Viehrig K."/>
            <person name="Ye F."/>
            <person name="Su P."/>
            <person name="Kiefer A.F."/>
            <person name="Nichols A."/>
            <person name="Cepeda A.J."/>
            <person name="Yan W."/>
            <person name="Fan B."/>
            <person name="Jiang Y."/>
            <person name="Adhikari A."/>
            <person name="Zheng C.-J."/>
            <person name="Schuster L."/>
            <person name="Cowan T.M."/>
            <person name="Smanski M.J."/>
            <person name="Chevrette M.G."/>
            <person name="De Carvalho L.P.S."/>
            <person name="Shen B."/>
        </authorList>
    </citation>
    <scope>NUCLEOTIDE SEQUENCE [LARGE SCALE GENOMIC DNA]</scope>
    <source>
        <strain evidence="3 4">NPDC049639</strain>
    </source>
</reference>
<evidence type="ECO:0000313" key="3">
    <source>
        <dbReference type="EMBL" id="MFI7586280.1"/>
    </source>
</evidence>
<dbReference type="RefSeq" id="WP_398275646.1">
    <property type="nucleotide sequence ID" value="NZ_JBITLV010000001.1"/>
</dbReference>
<evidence type="ECO:0000313" key="4">
    <source>
        <dbReference type="Proteomes" id="UP001612915"/>
    </source>
</evidence>
<dbReference type="EMBL" id="JBITLV010000001">
    <property type="protein sequence ID" value="MFI7586280.1"/>
    <property type="molecule type" value="Genomic_DNA"/>
</dbReference>
<dbReference type="PROSITE" id="PS50937">
    <property type="entry name" value="HTH_MERR_2"/>
    <property type="match status" value="1"/>
</dbReference>
<dbReference type="SMART" id="SM00422">
    <property type="entry name" value="HTH_MERR"/>
    <property type="match status" value="1"/>
</dbReference>
<dbReference type="SUPFAM" id="SSF46955">
    <property type="entry name" value="Putative DNA-binding domain"/>
    <property type="match status" value="1"/>
</dbReference>
<dbReference type="Gene3D" id="1.10.1660.10">
    <property type="match status" value="1"/>
</dbReference>
<dbReference type="InterPro" id="IPR009061">
    <property type="entry name" value="DNA-bd_dom_put_sf"/>
</dbReference>
<feature type="domain" description="HTH merR-type" evidence="2">
    <location>
        <begin position="6"/>
        <end position="74"/>
    </location>
</feature>
<dbReference type="Proteomes" id="UP001612915">
    <property type="component" value="Unassembled WGS sequence"/>
</dbReference>
<dbReference type="InterPro" id="IPR047057">
    <property type="entry name" value="MerR_fam"/>
</dbReference>
<accession>A0ABW8AIT6</accession>